<keyword evidence="1" id="KW-0175">Coiled coil</keyword>
<feature type="coiled-coil region" evidence="1">
    <location>
        <begin position="116"/>
        <end position="143"/>
    </location>
</feature>
<dbReference type="Proteomes" id="UP001443914">
    <property type="component" value="Unassembled WGS sequence"/>
</dbReference>
<gene>
    <name evidence="2" type="ORF">RND81_09G097800</name>
</gene>
<evidence type="ECO:0000313" key="3">
    <source>
        <dbReference type="Proteomes" id="UP001443914"/>
    </source>
</evidence>
<protein>
    <submittedName>
        <fullName evidence="2">Uncharacterized protein</fullName>
    </submittedName>
</protein>
<comment type="caution">
    <text evidence="2">The sequence shown here is derived from an EMBL/GenBank/DDBJ whole genome shotgun (WGS) entry which is preliminary data.</text>
</comment>
<dbReference type="AlphaFoldDB" id="A0AAW1IK74"/>
<reference evidence="2" key="1">
    <citation type="submission" date="2024-03" db="EMBL/GenBank/DDBJ databases">
        <title>WGS assembly of Saponaria officinalis var. Norfolk2.</title>
        <authorList>
            <person name="Jenkins J."/>
            <person name="Shu S."/>
            <person name="Grimwood J."/>
            <person name="Barry K."/>
            <person name="Goodstein D."/>
            <person name="Schmutz J."/>
            <person name="Leebens-Mack J."/>
            <person name="Osbourn A."/>
        </authorList>
    </citation>
    <scope>NUCLEOTIDE SEQUENCE [LARGE SCALE GENOMIC DNA]</scope>
    <source>
        <strain evidence="2">JIC</strain>
    </source>
</reference>
<evidence type="ECO:0000256" key="1">
    <source>
        <dbReference type="SAM" id="Coils"/>
    </source>
</evidence>
<feature type="coiled-coil region" evidence="1">
    <location>
        <begin position="260"/>
        <end position="350"/>
    </location>
</feature>
<accession>A0AAW1IK74</accession>
<dbReference type="SUPFAM" id="SSF57997">
    <property type="entry name" value="Tropomyosin"/>
    <property type="match status" value="1"/>
</dbReference>
<keyword evidence="3" id="KW-1185">Reference proteome</keyword>
<evidence type="ECO:0000313" key="2">
    <source>
        <dbReference type="EMBL" id="KAK9690002.1"/>
    </source>
</evidence>
<proteinExistence type="predicted"/>
<sequence>MVIYNLEETPNVFITPNYYDNVFEYRMEEFKGEEDRKTIGYINLRSDKLMVYGSEVKESVLQRFYESLVLRPKVGIIYINCNGACYVRVAGKTYRPIHNVIFDWSSFGVVVPNSLNESLKKQVEELEKAVEKSNKEGELARIEVECTKASLKASNDEVNELKKVQNELGLKVQKAYEKVALVDFELELYKIELESCKKELDDVLDDLCSCKDERAKMEVELHTIRDQLSSEILNSNKINDDLEMKSKLLENELTLVRYELHSTKDKLEFSDKNVKALKEQLSSFKNICKDMKEELEKVQDQHYMANKEVQNTKTLLESSRKEVDELKDRIRCYEEEHQCMELQIQKMINHIKLINLEVKSSNQKLDQLLISNLWKELNHNHDKVSLQCANCGHIVFQPSKEFGILPDSLEIVAHEIPIY</sequence>
<name>A0AAW1IK74_SAPOF</name>
<organism evidence="2 3">
    <name type="scientific">Saponaria officinalis</name>
    <name type="common">Common soapwort</name>
    <name type="synonym">Lychnis saponaria</name>
    <dbReference type="NCBI Taxonomy" id="3572"/>
    <lineage>
        <taxon>Eukaryota</taxon>
        <taxon>Viridiplantae</taxon>
        <taxon>Streptophyta</taxon>
        <taxon>Embryophyta</taxon>
        <taxon>Tracheophyta</taxon>
        <taxon>Spermatophyta</taxon>
        <taxon>Magnoliopsida</taxon>
        <taxon>eudicotyledons</taxon>
        <taxon>Gunneridae</taxon>
        <taxon>Pentapetalae</taxon>
        <taxon>Caryophyllales</taxon>
        <taxon>Caryophyllaceae</taxon>
        <taxon>Caryophylleae</taxon>
        <taxon>Saponaria</taxon>
    </lineage>
</organism>
<dbReference type="EMBL" id="JBDFQZ010000009">
    <property type="protein sequence ID" value="KAK9690002.1"/>
    <property type="molecule type" value="Genomic_DNA"/>
</dbReference>